<dbReference type="SUPFAM" id="SSF46785">
    <property type="entry name" value="Winged helix' DNA-binding domain"/>
    <property type="match status" value="1"/>
</dbReference>
<dbReference type="RefSeq" id="WP_183807827.1">
    <property type="nucleotide sequence ID" value="NZ_JACIEE010000012.1"/>
</dbReference>
<dbReference type="SUPFAM" id="SSF48008">
    <property type="entry name" value="GntR ligand-binding domain-like"/>
    <property type="match status" value="1"/>
</dbReference>
<dbReference type="Pfam" id="PF07729">
    <property type="entry name" value="FCD"/>
    <property type="match status" value="1"/>
</dbReference>
<sequence>MADRSRNLTAPATGPTGTAGSTTYATIAAQIRKSIGARALPEGTVLLEGPLAAMFGSSRSPVKRALASLEEEGLVSRFDGRGLLVGRGEVPRRLKITPKMLLLDDEDGVNAKTFAWQPFYYEFEREIILRSVFGKTRVNELALARHLDVGRTVAHDLLTHAREVGILQKDDGSRWWIVPLDEARFENLYQLRILLEPVALAGAMEHIPPATLDEIEARLHRVQSEFPAVTGADLDRLEADLHIECIGYSPNPEIVGALKRSRCILVAGKHIQLAFGNGNGVDPFMEEHLEIVQALRDRDAEAIRTRLVRHLALSAEKAALRLQAFRSSQVMADLPYVLD</sequence>
<feature type="region of interest" description="Disordered" evidence="4">
    <location>
        <begin position="1"/>
        <end position="21"/>
    </location>
</feature>
<name>A0A7W6DBG6_9HYPH</name>
<keyword evidence="2 6" id="KW-0238">DNA-binding</keyword>
<feature type="domain" description="HTH gntR-type" evidence="5">
    <location>
        <begin position="21"/>
        <end position="88"/>
    </location>
</feature>
<evidence type="ECO:0000256" key="1">
    <source>
        <dbReference type="ARBA" id="ARBA00023015"/>
    </source>
</evidence>
<dbReference type="PROSITE" id="PS50949">
    <property type="entry name" value="HTH_GNTR"/>
    <property type="match status" value="1"/>
</dbReference>
<dbReference type="Gene3D" id="1.20.120.530">
    <property type="entry name" value="GntR ligand-binding domain-like"/>
    <property type="match status" value="1"/>
</dbReference>
<dbReference type="InterPro" id="IPR000524">
    <property type="entry name" value="Tscrpt_reg_HTH_GntR"/>
</dbReference>
<dbReference type="InterPro" id="IPR036388">
    <property type="entry name" value="WH-like_DNA-bd_sf"/>
</dbReference>
<keyword evidence="7" id="KW-1185">Reference proteome</keyword>
<dbReference type="SMART" id="SM00895">
    <property type="entry name" value="FCD"/>
    <property type="match status" value="1"/>
</dbReference>
<comment type="caution">
    <text evidence="6">The sequence shown here is derived from an EMBL/GenBank/DDBJ whole genome shotgun (WGS) entry which is preliminary data.</text>
</comment>
<gene>
    <name evidence="6" type="ORF">GGQ64_004841</name>
</gene>
<evidence type="ECO:0000256" key="4">
    <source>
        <dbReference type="SAM" id="MobiDB-lite"/>
    </source>
</evidence>
<evidence type="ECO:0000259" key="5">
    <source>
        <dbReference type="PROSITE" id="PS50949"/>
    </source>
</evidence>
<dbReference type="PANTHER" id="PTHR43537">
    <property type="entry name" value="TRANSCRIPTIONAL REGULATOR, GNTR FAMILY"/>
    <property type="match status" value="1"/>
</dbReference>
<dbReference type="InterPro" id="IPR011711">
    <property type="entry name" value="GntR_C"/>
</dbReference>
<dbReference type="GO" id="GO:0003700">
    <property type="term" value="F:DNA-binding transcription factor activity"/>
    <property type="evidence" value="ECO:0007669"/>
    <property type="project" value="InterPro"/>
</dbReference>
<dbReference type="EMBL" id="JACIEE010000012">
    <property type="protein sequence ID" value="MBB3979597.1"/>
    <property type="molecule type" value="Genomic_DNA"/>
</dbReference>
<dbReference type="InterPro" id="IPR036390">
    <property type="entry name" value="WH_DNA-bd_sf"/>
</dbReference>
<dbReference type="Pfam" id="PF00392">
    <property type="entry name" value="GntR"/>
    <property type="match status" value="1"/>
</dbReference>
<dbReference type="AlphaFoldDB" id="A0A7W6DBG6"/>
<evidence type="ECO:0000313" key="7">
    <source>
        <dbReference type="Proteomes" id="UP000574761"/>
    </source>
</evidence>
<organism evidence="6 7">
    <name type="scientific">Mycoplana azooxidifex</name>
    <dbReference type="NCBI Taxonomy" id="1636188"/>
    <lineage>
        <taxon>Bacteria</taxon>
        <taxon>Pseudomonadati</taxon>
        <taxon>Pseudomonadota</taxon>
        <taxon>Alphaproteobacteria</taxon>
        <taxon>Hyphomicrobiales</taxon>
        <taxon>Rhizobiaceae</taxon>
        <taxon>Mycoplana</taxon>
    </lineage>
</organism>
<dbReference type="Proteomes" id="UP000574761">
    <property type="component" value="Unassembled WGS sequence"/>
</dbReference>
<dbReference type="Gene3D" id="1.10.10.10">
    <property type="entry name" value="Winged helix-like DNA-binding domain superfamily/Winged helix DNA-binding domain"/>
    <property type="match status" value="1"/>
</dbReference>
<evidence type="ECO:0000256" key="2">
    <source>
        <dbReference type="ARBA" id="ARBA00023125"/>
    </source>
</evidence>
<accession>A0A7W6DBG6</accession>
<dbReference type="InterPro" id="IPR008920">
    <property type="entry name" value="TF_FadR/GntR_C"/>
</dbReference>
<protein>
    <submittedName>
        <fullName evidence="6">DNA-binding GntR family transcriptional regulator</fullName>
    </submittedName>
</protein>
<feature type="compositionally biased region" description="Low complexity" evidence="4">
    <location>
        <begin position="9"/>
        <end position="21"/>
    </location>
</feature>
<evidence type="ECO:0000256" key="3">
    <source>
        <dbReference type="ARBA" id="ARBA00023163"/>
    </source>
</evidence>
<keyword evidence="1" id="KW-0805">Transcription regulation</keyword>
<reference evidence="6 7" key="1">
    <citation type="submission" date="2020-08" db="EMBL/GenBank/DDBJ databases">
        <title>Genomic Encyclopedia of Type Strains, Phase IV (KMG-IV): sequencing the most valuable type-strain genomes for metagenomic binning, comparative biology and taxonomic classification.</title>
        <authorList>
            <person name="Goeker M."/>
        </authorList>
    </citation>
    <scope>NUCLEOTIDE SEQUENCE [LARGE SCALE GENOMIC DNA]</scope>
    <source>
        <strain evidence="6 7">DSM 100211</strain>
    </source>
</reference>
<dbReference type="PANTHER" id="PTHR43537:SF24">
    <property type="entry name" value="GLUCONATE OPERON TRANSCRIPTIONAL REPRESSOR"/>
    <property type="match status" value="1"/>
</dbReference>
<evidence type="ECO:0000313" key="6">
    <source>
        <dbReference type="EMBL" id="MBB3979597.1"/>
    </source>
</evidence>
<dbReference type="GO" id="GO:0003677">
    <property type="term" value="F:DNA binding"/>
    <property type="evidence" value="ECO:0007669"/>
    <property type="project" value="UniProtKB-KW"/>
</dbReference>
<proteinExistence type="predicted"/>
<keyword evidence="3" id="KW-0804">Transcription</keyword>
<dbReference type="SMART" id="SM00345">
    <property type="entry name" value="HTH_GNTR"/>
    <property type="match status" value="1"/>
</dbReference>